<dbReference type="Gene3D" id="2.160.20.10">
    <property type="entry name" value="Single-stranded right-handed beta-helix, Pectin lyase-like"/>
    <property type="match status" value="1"/>
</dbReference>
<reference evidence="3" key="1">
    <citation type="journal article" date="2019" name="Int. J. Syst. Evol. Microbiol.">
        <title>The Global Catalogue of Microorganisms (GCM) 10K type strain sequencing project: providing services to taxonomists for standard genome sequencing and annotation.</title>
        <authorList>
            <consortium name="The Broad Institute Genomics Platform"/>
            <consortium name="The Broad Institute Genome Sequencing Center for Infectious Disease"/>
            <person name="Wu L."/>
            <person name="Ma J."/>
        </authorList>
    </citation>
    <scope>NUCLEOTIDE SEQUENCE [LARGE SCALE GENOMIC DNA]</scope>
    <source>
        <strain evidence="3">CGMCC 4.7608</strain>
    </source>
</reference>
<dbReference type="InterPro" id="IPR008638">
    <property type="entry name" value="FhaB/CdiA-like_TPS"/>
</dbReference>
<dbReference type="EMBL" id="JBHSEK010000009">
    <property type="protein sequence ID" value="MFC4490800.1"/>
    <property type="molecule type" value="Genomic_DNA"/>
</dbReference>
<dbReference type="NCBIfam" id="TIGR01731">
    <property type="entry name" value="fil_hemag_20aa"/>
    <property type="match status" value="61"/>
</dbReference>
<dbReference type="Pfam" id="PF13332">
    <property type="entry name" value="Fil_haemagg_2"/>
    <property type="match status" value="4"/>
</dbReference>
<organism evidence="2 3">
    <name type="scientific">Chromobacterium aquaticum</name>
    <dbReference type="NCBI Taxonomy" id="467180"/>
    <lineage>
        <taxon>Bacteria</taxon>
        <taxon>Pseudomonadati</taxon>
        <taxon>Pseudomonadota</taxon>
        <taxon>Betaproteobacteria</taxon>
        <taxon>Neisseriales</taxon>
        <taxon>Chromobacteriaceae</taxon>
        <taxon>Chromobacterium</taxon>
    </lineage>
</organism>
<dbReference type="InterPro" id="IPR032721">
    <property type="entry name" value="Toxin-deaminase"/>
</dbReference>
<evidence type="ECO:0000259" key="1">
    <source>
        <dbReference type="SMART" id="SM00912"/>
    </source>
</evidence>
<accession>A0ABV8ZWA5</accession>
<dbReference type="InterPro" id="IPR011050">
    <property type="entry name" value="Pectin_lyase_fold/virulence"/>
</dbReference>
<dbReference type="InterPro" id="IPR012334">
    <property type="entry name" value="Pectin_lyas_fold"/>
</dbReference>
<sequence length="4901" mass="498324">MNKSLYRIIFNQARGQLMAVQETASGQGKGSGRGQNAAGAKFAAARGFGFKLCALWVGVSLGSAALAADIVADPGAAAGQRPTVIQANNGLPVVQIATPSAAGVSHNQYQQFNVGPKGAVLNNSAQVVNTQLAGYVGGNPNLAGGSARIILNEVTHANPSQLNGYLEVAGQRAQVVVANPWGISCSGCGFINTQQAMLSTGTPQLNAQGALTGFQVNGGVISIGGAGLSAGNVDKFAIISRALQVNAEFHAKQLELVLGRNQVDADTLQARPLAADGGTAPAFALDVAQLGGMYANAIRLVGTEMGVGVRQQGEMAARAGDLQLTSAGDLVLKGKTFSQQDIKLNSGGKLEHSGQTRSQGALQVAATDAAQLEGSLTAGGALGLEAATVAGKGSVAAGAHADGKLGEAGALTLRSRAGLDFHGELLAGGDVNIQAGSAQLQGAAVGASHGDLRVTVDGELNASQAKLGAKNLARLQTGEDIKLQQGALSAGQLELQARALDNRGGLIAQSGEAAGSVRLQGVLDNRDGVISSQGKTLSVEAAAIDNRHGEISHAGADTLRVSVDKIDNREQGKLHSDAKAEVKAAEIDNAQGRLTALQGLELNASGVLRNDGLLGSDGQLKLTAGQLENGVGLIQAGKDLQLTAASVNNADKGQILALGKESISSLEISGQLNNQGKIAGNAALDVNAADIDNHGGSLQSATQLNLNKQASLNNDGGHIVAKDLNLKADTLSNQGGEVFAQQQLDAELQQLNNAKGSLIGSQKLNLTTSASLHNDGLLGSDGQLKLTVGQLENGVGLIQAGKDLQLTAASVNNADKGQILALGKDAASSLEISGQLNNQGKIAGNAALDVNAADIDNHGGSLQSAAQLNLNKQVSLNNDGGHIVAMDLGLKAATLSNQGGEVFAQQQLDAKLQQLNNTKGSLIGSQKLNLTASASLHNDGLLGSDGQLKLTAGALENGAGLIQAGKDLQLTAASVNNADKGQILALGKDAASSLEISGQLNNQGKIAGNAALDVNAADIDNHGGSLQSAAQLNLNKQVSLNNDGGHIVAMDLGLKAATLSNQGGEVFAQQQLDAKLQQLNNTKGSLIGSQKLNLTASASLHNDGLLGSDGQLKLTAGALENGAGLIQAGKDLQLTAASVNNADKGQILALGKDAASSLEISGQLNNQGKIAGNAALDVNAADIDNHGGSLQSADKLSLNKQTSLNNDGGHIVAMDLGLKAETLSNQGGEVFAQQQLDAKLQQLNNAKGSLIGSQKLNLTASASLHNDGLLGSDGQFKLTVGQLENGAGLIQAGKDLQLTAASVNNAGQILALGKESTSSLEISGQLNNQGKIAGNAGLDVNAADIDNHRGSLQSADKLSLNKQASLNNDGGHIVAKDLSLTADTLSNQGGEVFAQQALDAKLQQLNNAKGSLIGSQKLNLTTSTSLHNDGLLGSDGQLKLTVGQLENGAGLIQAGKDLQLTAVSVNNADKGQILALGKDAVSSLEISGQLNNQGKIAGNAALDINAADIDNHGGSLQSADKLSLNKQASLNNDGGHIVAKDLSLKAETLSNQGGEVFAQQQLDAKLQQLNNAKGSLIGSQKLNLTASASLHNDGLLGSDGQLKLTAGALENGAGLIQAGKDLQLTAASVNNADKGQILALGKDTASSLEISGQLNNQGKIAGNAGLDVNAADIDNHGGSLQSADKLNLNKQASLNNDGGHIVAKDLSLKADTLSNQGGEVFAQQALDAQLSQLNNTKGSLIGSQGLTLSARETLHNDGLLGSDGQLKLTVGQLENGVGLIQAGKDLQLMAASVNNADKGQILALGKDTASSLEISGQLNNQGKIAGNAGLDVNAADIDNHGGSLQSADKLNLNKQASLNNDGGHIVAKDLSLKADTLSNQGGEVFAQQALDAQLSQLNNTKGSLIGSQGLTLSARETLHNDGLLGSDGQLKLTVGQLENGVGLIQAGKDLQLMAASVNNADKGQILALGKDAASSLEISGQLHNQGKIAGNAGLDVNAADIDNHGGSLQSADKLNLNKQASLNNDGGHIVAKDLSLTADTLSNQGGEVFAQQALDAQLSQLNNAKGSLIGSQSLSLSVGDLLRNDGLLGSDGQLKLTAGQLENGAGLIQAGKDLQLTAASVSNADKGQILALGKDAASSLEISGQLNNQGKIAGNAGLDVNAADIDNHGGSLQSADKLSLNKQASLNNDGGHVVAKDLSLKANTLSNQGGEVFAQQQLDAKLQQLNNAKGSLIGSQKLNLTTSTSLHNDGLLGSDGQLKLTAGQLENGTGLIQAGKDLQLTAASVNNAGQILALGKDAASSLEISGQLNNQGKIAGNAALDVNAADIDNHGGSLQSADKLNLNKQASLNNDGGHIVAMDLGLKVGTLSNQGGEIRHLGQTMAQWLVRQRLDNQQGTLFSNGGLTLAAQSLNNQQGTLSSLGAQSLQLAQGLDNQGGTLAGGQGLQLQLGAVLNNQGGTVQAESLQVHAAGLGNQGGSIKALGSGGSSINIGGTLDNSAQGVLAGNGRLEVSAAALDNRQGLLQSAAALDVQVAWLAQNQGGKIQAEQLQLKASELNNQQGLLSQASDGVAKLELSGKLDNSQQGKVLSNGQLRVTAADLLNVGGTFSSQSDLQLSVSGTLDNRQGALGSNGALKLDSASVDNAGGLLQAGHTLTLDSGSLLNQGGRLLALGSGDSRVTLGGQLNNGGQIAGNGDWRIKAQGLDNAGGSLLSVGNLSIDAVTLGNSGSFLAGKDLNLTLANDFIHTAGSKLEANGKLSISSSGNLINSGQLQAGGDLALNGVSWTNSGEVNAGGKLSTELSQALSNSGKLSAGTLQLNAASVLNTHSITGGDISIRAASLDNGGSQGLIASAGNMALDIGQTLNNHDGSWLYSQGDMRIGKAGVAVGQVINHVATMQADRNIDINVGNLTNEANGVVISQKESSSTETKPLQKFFPVWCEEPLGYGCNGLYYDIWRTVGTAYIVTNKKIDVVSEVAFPARILSGGDVIVQAEKAVNRYSHISAGGEVVVLSGSKIENIAQALYESSTIETKNYYGDPKNGNNSVSVQVVPAHQIGSIDAVISAGQNLTLRSPSIVNDKIARLDIAAASGSSHSTVAATSRVSGQTLAVDPDAAKAVELAASGVGSQVLKPVSSTRQLAGTHVDSAFGQVLPSEAAATVASGGALRGEVQAVAGDGLSKAVPAPAQGKTLQGEVTTTSGAGLGGGIDTAHGQVLSGKVHGDDASGRTLSAGDISHVAATVWSGAKAAVLPQQVLLESAGTKAANPVADGYSLPNNGLFQTRPAPTQPYLVETDPRFTQYGNFISSDYLLKQLGYDPSRVEKRLGDGFYEQQLVSRAVTELTGKRFIGGNANATQQYQQLMSQGAEYAKQFQLTPGVALSAEQMSRLTADMVWLVKQNVDGHDVLVPVVYLAKAQEQSLRGQGAVLAGSHMELLADGALINSGTLKAGNSLLAQAGDIRIEGGKVLAGGDLGLGARHNLSVSDDKQHSQAGSVIQAGSLQLLAGNDLKLQAVQLQVNGDAQLQAGHDLDIASRENRYDYRANTGRSQYSYQQVDHVGSTLQVGGSLGFNAGNDLTFSGAEVKAGGKLLAVAGNELTLQSTLDSKQGQGSWNGWGWGAYSTLDQIRHATQLQAGGDMLLQAGGNLALNGSQAQAGGNLLALAGKQLTVQSEVNSRQDRLNVQMGSKGYGHSWQTDSLAVAGLASQGNLQLQAGGDAVLNGASLGSHSALTLSAGQDIRLGAVATQSRSDNYYTNGDIHNNYDLSQHGSALSGTSGLTLNAGRDITSQAASLGSDGQATLLAGRDITLGSAENRHSDYHKTVRSSGGAFSRKTTVDISAHDNTTQIGSTVSADKIAMQSGQDLNIQASQVAGSGTVSLMAGRDLNIRSGTDTQRVFQFHQEKTTGVFSGGGIGFTVGSKELTQEMNGAGSTQSQNRSLVGSINGDLQLKAGGVLTLQGSDVTAGGNLLVDAKKQQLDAAVDTWHSVQKTTSKSSGLTVQITSPLISGLQAAAAATDTLLSSKDNRVKALSAATAGLAGYNSYTAYQQAMAGADPSKNGYGVKLSISVGGSQSESTTVSDSHTESGSLLKAGGNLFTQAAGAGQDSTITGHGAQLLAGKDLTIKAEGAISLLAAQSRSSEHTTSTSSSGGVGVSLGLDSKEGVTYGFSGNASYSRGKVDGKSTQNQLSQLNAGGKLDIQSGGDFTLQGEARGQQVVGVVAGDLRLESLQDTSSYHSLNQSVSGNASMSGGSVSLSQQKMDADYASVQQQSGIKAGDGGFQLSVKGSTQLTGAVIAGSAASIQQGKNSLSTGALVTKDIDNHADFTASSVTVTAGSGGVTGMAMAASDHDASTTRSGISGGKLEISNPALQQALTGQSAADAVAKLNRNVDSATDGSGKLANNFDKEQVQALFDAAAALHEQVGTFLSNKAQAAKATQDALDAARKDPAASVSDLERLERAAADTKADADKWAPGGAYGQILTAVTAGIGGNLANGLGGMAQNAGIAYLQGLGAQQVKALVDGMEGGAKTPEGETVRAVLHAALACGGASASGQNCGAGAAGAAAAVALNSALDQLQKTDASKMTAAEKLQRENLVNGLLAGLSTATGGGSTAATTVNAAKTELENNQFGDSTVDQYLYAGKSRGIRALVEKANQKGSSQGLVLAAAFLTAQGTPAAIAAARACMSNPLCLNELAITLGEFAAGDALPSGLGGAALVEASRRYVRLNSAGQKEQAKEVLKDISKLIQDFPVSTPTVRYLDNASAPEVRGRLLAAVKSVRREFADAGNAAFAEVNIPALSKEPLVMKAFSRYDEAWDEFIPKPSGDMSSWILKPQAATVKHLNSPMSYLRDSDTEFKILENIAQKLGPSSNVSGTINLLSEKAVCPSCRSVVDQFRLRYPNIKLNVFTE</sequence>
<dbReference type="InterPro" id="IPR010069">
    <property type="entry name" value="CdiA_FHA1_rpt"/>
</dbReference>
<evidence type="ECO:0000313" key="2">
    <source>
        <dbReference type="EMBL" id="MFC4490800.1"/>
    </source>
</evidence>
<dbReference type="InterPro" id="IPR024973">
    <property type="entry name" value="ESPR"/>
</dbReference>
<dbReference type="InterPro" id="IPR008619">
    <property type="entry name" value="Filamentous_hemagglutn_rpt"/>
</dbReference>
<dbReference type="Pfam" id="PF05594">
    <property type="entry name" value="Fil_haemagg"/>
    <property type="match status" value="28"/>
</dbReference>
<dbReference type="Pfam" id="PF05860">
    <property type="entry name" value="TPS"/>
    <property type="match status" value="1"/>
</dbReference>
<dbReference type="SMART" id="SM00912">
    <property type="entry name" value="Haemagg_act"/>
    <property type="match status" value="1"/>
</dbReference>
<dbReference type="RefSeq" id="WP_378124638.1">
    <property type="nucleotide sequence ID" value="NZ_JBHSEK010000009.1"/>
</dbReference>
<feature type="domain" description="Filamentous haemagglutinin FhaB/tRNA nuclease CdiA-like TPS" evidence="1">
    <location>
        <begin position="88"/>
        <end position="208"/>
    </location>
</feature>
<dbReference type="Proteomes" id="UP001595999">
    <property type="component" value="Unassembled WGS sequence"/>
</dbReference>
<dbReference type="SUPFAM" id="SSF51126">
    <property type="entry name" value="Pectin lyase-like"/>
    <property type="match status" value="1"/>
</dbReference>
<dbReference type="Pfam" id="PF13018">
    <property type="entry name" value="ESPR"/>
    <property type="match status" value="1"/>
</dbReference>
<dbReference type="InterPro" id="IPR025157">
    <property type="entry name" value="Hemagglutinin_rpt"/>
</dbReference>
<dbReference type="Pfam" id="PF14424">
    <property type="entry name" value="Toxin-deaminase"/>
    <property type="match status" value="1"/>
</dbReference>
<name>A0ABV8ZWA5_9NEIS</name>
<comment type="caution">
    <text evidence="2">The sequence shown here is derived from an EMBL/GenBank/DDBJ whole genome shotgun (WGS) entry which is preliminary data.</text>
</comment>
<gene>
    <name evidence="2" type="ORF">ACFO0R_14385</name>
</gene>
<evidence type="ECO:0000313" key="3">
    <source>
        <dbReference type="Proteomes" id="UP001595999"/>
    </source>
</evidence>
<protein>
    <submittedName>
        <fullName evidence="2">Hemagglutinin repeat-containing protein</fullName>
    </submittedName>
</protein>
<proteinExistence type="predicted"/>
<keyword evidence="3" id="KW-1185">Reference proteome</keyword>
<dbReference type="NCBIfam" id="TIGR01901">
    <property type="entry name" value="adhes_NPXG"/>
    <property type="match status" value="1"/>
</dbReference>